<dbReference type="AlphaFoldDB" id="A0A9P6LU65"/>
<sequence>TLNPDVTSSPEVSTSAPSFAQLLAGSTSMDVDNPPVVDRLARLQALVTTKERTLHRLQEQFEDALLDSEFILDGQPHDQKERLTQERDVLIAALKGNIAEAESDLAQAQHALNRRLFPSNSIPGSNTGMHLLPPIIYQDACNVPPVYSNKEHGALVRIGVKGSIPVFQGTHTVDYERLVLPSFKDEPVLELTSKLKTAKRENFEAKLVELIFLFLNRFEKFYRDKLADLFDILAYRYMSQILTKADLEQRLDQRFDDLMNQIAPASA</sequence>
<accession>A0A9P6LU65</accession>
<dbReference type="EMBL" id="JAAAHY010003314">
    <property type="protein sequence ID" value="KAF9943086.1"/>
    <property type="molecule type" value="Genomic_DNA"/>
</dbReference>
<dbReference type="Proteomes" id="UP000738359">
    <property type="component" value="Unassembled WGS sequence"/>
</dbReference>
<reference evidence="1" key="1">
    <citation type="journal article" date="2020" name="Fungal Divers.">
        <title>Resolving the Mortierellaceae phylogeny through synthesis of multi-gene phylogenetics and phylogenomics.</title>
        <authorList>
            <person name="Vandepol N."/>
            <person name="Liber J."/>
            <person name="Desiro A."/>
            <person name="Na H."/>
            <person name="Kennedy M."/>
            <person name="Barry K."/>
            <person name="Grigoriev I.V."/>
            <person name="Miller A.N."/>
            <person name="O'Donnell K."/>
            <person name="Stajich J.E."/>
            <person name="Bonito G."/>
        </authorList>
    </citation>
    <scope>NUCLEOTIDE SEQUENCE</scope>
    <source>
        <strain evidence="1">CK1249</strain>
    </source>
</reference>
<dbReference type="OrthoDB" id="2369857at2759"/>
<gene>
    <name evidence="1" type="ORF">BGZ70_006043</name>
</gene>
<protein>
    <submittedName>
        <fullName evidence="1">Uncharacterized protein</fullName>
    </submittedName>
</protein>
<comment type="caution">
    <text evidence="1">The sequence shown here is derived from an EMBL/GenBank/DDBJ whole genome shotgun (WGS) entry which is preliminary data.</text>
</comment>
<organism evidence="1 2">
    <name type="scientific">Mortierella alpina</name>
    <name type="common">Oleaginous fungus</name>
    <name type="synonym">Mortierella renispora</name>
    <dbReference type="NCBI Taxonomy" id="64518"/>
    <lineage>
        <taxon>Eukaryota</taxon>
        <taxon>Fungi</taxon>
        <taxon>Fungi incertae sedis</taxon>
        <taxon>Mucoromycota</taxon>
        <taxon>Mortierellomycotina</taxon>
        <taxon>Mortierellomycetes</taxon>
        <taxon>Mortierellales</taxon>
        <taxon>Mortierellaceae</taxon>
        <taxon>Mortierella</taxon>
    </lineage>
</organism>
<feature type="non-terminal residue" evidence="1">
    <location>
        <position position="1"/>
    </location>
</feature>
<name>A0A9P6LU65_MORAP</name>
<keyword evidence="2" id="KW-1185">Reference proteome</keyword>
<feature type="non-terminal residue" evidence="1">
    <location>
        <position position="267"/>
    </location>
</feature>
<proteinExistence type="predicted"/>
<evidence type="ECO:0000313" key="1">
    <source>
        <dbReference type="EMBL" id="KAF9943086.1"/>
    </source>
</evidence>
<evidence type="ECO:0000313" key="2">
    <source>
        <dbReference type="Proteomes" id="UP000738359"/>
    </source>
</evidence>